<protein>
    <submittedName>
        <fullName evidence="2">Uncharacterized protein</fullName>
    </submittedName>
</protein>
<evidence type="ECO:0000313" key="3">
    <source>
        <dbReference type="Proteomes" id="UP000250235"/>
    </source>
</evidence>
<feature type="transmembrane region" description="Helical" evidence="1">
    <location>
        <begin position="46"/>
        <end position="68"/>
    </location>
</feature>
<dbReference type="Proteomes" id="UP000250235">
    <property type="component" value="Unassembled WGS sequence"/>
</dbReference>
<keyword evidence="1" id="KW-0812">Transmembrane</keyword>
<reference evidence="2 3" key="1">
    <citation type="journal article" date="2015" name="Proc. Natl. Acad. Sci. U.S.A.">
        <title>The resurrection genome of Boea hygrometrica: A blueprint for survival of dehydration.</title>
        <authorList>
            <person name="Xiao L."/>
            <person name="Yang G."/>
            <person name="Zhang L."/>
            <person name="Yang X."/>
            <person name="Zhao S."/>
            <person name="Ji Z."/>
            <person name="Zhou Q."/>
            <person name="Hu M."/>
            <person name="Wang Y."/>
            <person name="Chen M."/>
            <person name="Xu Y."/>
            <person name="Jin H."/>
            <person name="Xiao X."/>
            <person name="Hu G."/>
            <person name="Bao F."/>
            <person name="Hu Y."/>
            <person name="Wan P."/>
            <person name="Li L."/>
            <person name="Deng X."/>
            <person name="Kuang T."/>
            <person name="Xiang C."/>
            <person name="Zhu J.K."/>
            <person name="Oliver M.J."/>
            <person name="He Y."/>
        </authorList>
    </citation>
    <scope>NUCLEOTIDE SEQUENCE [LARGE SCALE GENOMIC DNA]</scope>
    <source>
        <strain evidence="3">cv. XS01</strain>
    </source>
</reference>
<gene>
    <name evidence="2" type="ORF">F511_18889</name>
</gene>
<dbReference type="EMBL" id="KV014899">
    <property type="protein sequence ID" value="KZV21355.1"/>
    <property type="molecule type" value="Genomic_DNA"/>
</dbReference>
<evidence type="ECO:0000256" key="1">
    <source>
        <dbReference type="SAM" id="Phobius"/>
    </source>
</evidence>
<dbReference type="AlphaFoldDB" id="A0A2Z7AHR7"/>
<accession>A0A2Z7AHR7</accession>
<proteinExistence type="predicted"/>
<keyword evidence="1" id="KW-0472">Membrane</keyword>
<name>A0A2Z7AHR7_9LAMI</name>
<keyword evidence="3" id="KW-1185">Reference proteome</keyword>
<evidence type="ECO:0000313" key="2">
    <source>
        <dbReference type="EMBL" id="KZV21355.1"/>
    </source>
</evidence>
<organism evidence="2 3">
    <name type="scientific">Dorcoceras hygrometricum</name>
    <dbReference type="NCBI Taxonomy" id="472368"/>
    <lineage>
        <taxon>Eukaryota</taxon>
        <taxon>Viridiplantae</taxon>
        <taxon>Streptophyta</taxon>
        <taxon>Embryophyta</taxon>
        <taxon>Tracheophyta</taxon>
        <taxon>Spermatophyta</taxon>
        <taxon>Magnoliopsida</taxon>
        <taxon>eudicotyledons</taxon>
        <taxon>Gunneridae</taxon>
        <taxon>Pentapetalae</taxon>
        <taxon>asterids</taxon>
        <taxon>lamiids</taxon>
        <taxon>Lamiales</taxon>
        <taxon>Gesneriaceae</taxon>
        <taxon>Didymocarpoideae</taxon>
        <taxon>Trichosporeae</taxon>
        <taxon>Loxocarpinae</taxon>
        <taxon>Dorcoceras</taxon>
    </lineage>
</organism>
<keyword evidence="1" id="KW-1133">Transmembrane helix</keyword>
<sequence length="210" mass="24161">MQSTVACDWVHKSLRLVDQLVKICLQLIQTTSFAIHPRLVNYNIVALVWIYCSFLLVALESCTCWFLARRQKAIVSIYLNDIVFLSQSSNTIDWFYCSSLLIVMTSITGGSGDAVRTTEITQADVDAANRQILERMMRKDRERERERRIHYIRGRFTAFAQIWKDAKFVLTLCDLPLGGAGVTAYELAEIQKEILLPLKKLMTVEIEDYK</sequence>